<keyword evidence="2" id="KW-0233">DNA recombination</keyword>
<dbReference type="Proteomes" id="UP000520814">
    <property type="component" value="Unassembled WGS sequence"/>
</dbReference>
<dbReference type="Pfam" id="PF13408">
    <property type="entry name" value="Zn_ribbon_recom"/>
    <property type="match status" value="1"/>
</dbReference>
<dbReference type="PROSITE" id="PS51737">
    <property type="entry name" value="RECOMBINASE_DNA_BIND"/>
    <property type="match status" value="1"/>
</dbReference>
<evidence type="ECO:0000256" key="2">
    <source>
        <dbReference type="ARBA" id="ARBA00023172"/>
    </source>
</evidence>
<evidence type="ECO:0000259" key="3">
    <source>
        <dbReference type="PROSITE" id="PS51737"/>
    </source>
</evidence>
<comment type="caution">
    <text evidence="4">The sequence shown here is derived from an EMBL/GenBank/DDBJ whole genome shotgun (WGS) entry which is preliminary data.</text>
</comment>
<sequence length="459" mass="52333">MLDLLDRKKLADICFGSGYNFENSPEGKFMLSMIFSQAKYYVDKLSHEVTEKFITRRAEGQWLSRAPEGYLNYRDPVTGRKSVIEDLERFPLLRKAFDLILLGVPPVKVLDTLNDTWGYRCRPYKKHPARPISAKRFYEVLGNPFYMGQCRFKDTTYPGIHTPMISEDEFDKVQAIFGRGRVSRRRKHEFVLRGMIRCGRCGSMVTASRAKGHVYYHCTNAHKTCDRTGVREEALEDQVLAFLARAELPEGMEAMLKQMIRELAPQHLSDQADARLRFEQEIERKQKGLERLLDLHLEGGITTKEYSQKKESLQAELVKLNAKVQGQGKPIGAVLKELDDTISFAARARQRFEEGGPTIKQSILSRFAQSMILVREDENQTGKKLLLEPLPELAPFFLREDENESFKLVESSSGKGKTTPEISEVAFGSPNEPLIKLLKQESQLSRVAYLLVAAQSSQS</sequence>
<name>A0A7W9W749_ARMRO</name>
<dbReference type="Gene3D" id="3.90.1750.20">
    <property type="entry name" value="Putative Large Serine Recombinase, Chain B, Domain 2"/>
    <property type="match status" value="1"/>
</dbReference>
<keyword evidence="5" id="KW-1185">Reference proteome</keyword>
<evidence type="ECO:0000313" key="4">
    <source>
        <dbReference type="EMBL" id="MBB6050730.1"/>
    </source>
</evidence>
<dbReference type="InterPro" id="IPR050639">
    <property type="entry name" value="SSR_resolvase"/>
</dbReference>
<dbReference type="Pfam" id="PF07508">
    <property type="entry name" value="Recombinase"/>
    <property type="match status" value="1"/>
</dbReference>
<dbReference type="InterPro" id="IPR025827">
    <property type="entry name" value="Zn_ribbon_recom_dom"/>
</dbReference>
<dbReference type="EMBL" id="JACHGW010000002">
    <property type="protein sequence ID" value="MBB6050730.1"/>
    <property type="molecule type" value="Genomic_DNA"/>
</dbReference>
<organism evidence="4 5">
    <name type="scientific">Armatimonas rosea</name>
    <dbReference type="NCBI Taxonomy" id="685828"/>
    <lineage>
        <taxon>Bacteria</taxon>
        <taxon>Bacillati</taxon>
        <taxon>Armatimonadota</taxon>
        <taxon>Armatimonadia</taxon>
        <taxon>Armatimonadales</taxon>
        <taxon>Armatimonadaceae</taxon>
        <taxon>Armatimonas</taxon>
    </lineage>
</organism>
<dbReference type="GO" id="GO:0000150">
    <property type="term" value="F:DNA strand exchange activity"/>
    <property type="evidence" value="ECO:0007669"/>
    <property type="project" value="InterPro"/>
</dbReference>
<evidence type="ECO:0000256" key="1">
    <source>
        <dbReference type="ARBA" id="ARBA00023125"/>
    </source>
</evidence>
<dbReference type="GO" id="GO:0003677">
    <property type="term" value="F:DNA binding"/>
    <property type="evidence" value="ECO:0007669"/>
    <property type="project" value="UniProtKB-KW"/>
</dbReference>
<gene>
    <name evidence="4" type="ORF">HNQ39_002521</name>
</gene>
<dbReference type="PANTHER" id="PTHR30461:SF2">
    <property type="entry name" value="SERINE RECOMBINASE PINE-RELATED"/>
    <property type="match status" value="1"/>
</dbReference>
<proteinExistence type="predicted"/>
<protein>
    <recommendedName>
        <fullName evidence="3">Recombinase domain-containing protein</fullName>
    </recommendedName>
</protein>
<feature type="domain" description="Recombinase" evidence="3">
    <location>
        <begin position="67"/>
        <end position="183"/>
    </location>
</feature>
<dbReference type="AlphaFoldDB" id="A0A7W9W749"/>
<keyword evidence="1" id="KW-0238">DNA-binding</keyword>
<accession>A0A7W9W749</accession>
<dbReference type="InterPro" id="IPR038109">
    <property type="entry name" value="DNA_bind_recomb_sf"/>
</dbReference>
<dbReference type="PANTHER" id="PTHR30461">
    <property type="entry name" value="DNA-INVERTASE FROM LAMBDOID PROPHAGE"/>
    <property type="match status" value="1"/>
</dbReference>
<evidence type="ECO:0000313" key="5">
    <source>
        <dbReference type="Proteomes" id="UP000520814"/>
    </source>
</evidence>
<dbReference type="InterPro" id="IPR011109">
    <property type="entry name" value="DNA_bind_recombinase_dom"/>
</dbReference>
<reference evidence="4 5" key="1">
    <citation type="submission" date="2020-08" db="EMBL/GenBank/DDBJ databases">
        <title>Genomic Encyclopedia of Type Strains, Phase IV (KMG-IV): sequencing the most valuable type-strain genomes for metagenomic binning, comparative biology and taxonomic classification.</title>
        <authorList>
            <person name="Goeker M."/>
        </authorList>
    </citation>
    <scope>NUCLEOTIDE SEQUENCE [LARGE SCALE GENOMIC DNA]</scope>
    <source>
        <strain evidence="4 5">DSM 23562</strain>
    </source>
</reference>